<sequence length="155" mass="17064">MPRHIPRWLARLPIPLFRIGLGPLLGGRLMVLEHRGRRSGEPRLVALEVLAREPGALYLVSGYGRRSQWFRNVLADPAVRIWTGALRGAPGRAEVLPAAEARARLQRYRDAHPAAARALGRALDLPALADPAPLPEDIADPDIADRLPIVRIAPR</sequence>
<organism evidence="1 2">
    <name type="scientific">Saccharopolyspora cebuensis</name>
    <dbReference type="NCBI Taxonomy" id="418759"/>
    <lineage>
        <taxon>Bacteria</taxon>
        <taxon>Bacillati</taxon>
        <taxon>Actinomycetota</taxon>
        <taxon>Actinomycetes</taxon>
        <taxon>Pseudonocardiales</taxon>
        <taxon>Pseudonocardiaceae</taxon>
        <taxon>Saccharopolyspora</taxon>
    </lineage>
</organism>
<dbReference type="SUPFAM" id="SSF50475">
    <property type="entry name" value="FMN-binding split barrel"/>
    <property type="match status" value="1"/>
</dbReference>
<comment type="caution">
    <text evidence="1">The sequence shown here is derived from an EMBL/GenBank/DDBJ whole genome shotgun (WGS) entry which is preliminary data.</text>
</comment>
<protein>
    <submittedName>
        <fullName evidence="1">Nitroreductase family deazaflavin-dependent oxidoreductase</fullName>
    </submittedName>
</protein>
<gene>
    <name evidence="1" type="ORF">AB8O55_23615</name>
</gene>
<dbReference type="EMBL" id="JBGEHV010000056">
    <property type="protein sequence ID" value="MEY8042409.1"/>
    <property type="molecule type" value="Genomic_DNA"/>
</dbReference>
<proteinExistence type="predicted"/>
<dbReference type="Proteomes" id="UP001564626">
    <property type="component" value="Unassembled WGS sequence"/>
</dbReference>
<reference evidence="1 2" key="1">
    <citation type="submission" date="2024-08" db="EMBL/GenBank/DDBJ databases">
        <title>Genome mining of Saccharopolyspora cebuensis PGLac3 from Nigerian medicinal plant.</title>
        <authorList>
            <person name="Ezeobiora C.E."/>
            <person name="Igbokwe N.H."/>
            <person name="Amin D.H."/>
            <person name="Mendie U.E."/>
        </authorList>
    </citation>
    <scope>NUCLEOTIDE SEQUENCE [LARGE SCALE GENOMIC DNA]</scope>
    <source>
        <strain evidence="1 2">PGLac3</strain>
    </source>
</reference>
<dbReference type="Pfam" id="PF04075">
    <property type="entry name" value="F420H2_quin_red"/>
    <property type="match status" value="1"/>
</dbReference>
<dbReference type="InterPro" id="IPR004378">
    <property type="entry name" value="F420H2_quin_Rdtase"/>
</dbReference>
<dbReference type="NCBIfam" id="TIGR00026">
    <property type="entry name" value="hi_GC_TIGR00026"/>
    <property type="match status" value="1"/>
</dbReference>
<evidence type="ECO:0000313" key="2">
    <source>
        <dbReference type="Proteomes" id="UP001564626"/>
    </source>
</evidence>
<dbReference type="Gene3D" id="2.30.110.10">
    <property type="entry name" value="Electron Transport, Fmn-binding Protein, Chain A"/>
    <property type="match status" value="1"/>
</dbReference>
<dbReference type="RefSeq" id="WP_345356972.1">
    <property type="nucleotide sequence ID" value="NZ_BAABII010000003.1"/>
</dbReference>
<evidence type="ECO:0000313" key="1">
    <source>
        <dbReference type="EMBL" id="MEY8042409.1"/>
    </source>
</evidence>
<name>A0ABV4CMT5_9PSEU</name>
<keyword evidence="2" id="KW-1185">Reference proteome</keyword>
<dbReference type="InterPro" id="IPR012349">
    <property type="entry name" value="Split_barrel_FMN-bd"/>
</dbReference>
<accession>A0ABV4CMT5</accession>